<dbReference type="InterPro" id="IPR006094">
    <property type="entry name" value="Oxid_FAD_bind_N"/>
</dbReference>
<evidence type="ECO:0000313" key="9">
    <source>
        <dbReference type="Proteomes" id="UP001163105"/>
    </source>
</evidence>
<comment type="caution">
    <text evidence="8">The sequence shown here is derived from an EMBL/GenBank/DDBJ whole genome shotgun (WGS) entry which is preliminary data.</text>
</comment>
<evidence type="ECO:0000256" key="4">
    <source>
        <dbReference type="ARBA" id="ARBA00022827"/>
    </source>
</evidence>
<comment type="cofactor">
    <cofactor evidence="1">
        <name>FAD</name>
        <dbReference type="ChEBI" id="CHEBI:57692"/>
    </cofactor>
</comment>
<keyword evidence="6" id="KW-0732">Signal</keyword>
<accession>A0AB34FIF4</accession>
<dbReference type="Pfam" id="PF01565">
    <property type="entry name" value="FAD_binding_4"/>
    <property type="match status" value="1"/>
</dbReference>
<dbReference type="Proteomes" id="UP001163105">
    <property type="component" value="Unassembled WGS sequence"/>
</dbReference>
<comment type="similarity">
    <text evidence="2">Belongs to the oxygen-dependent FAD-linked oxidoreductase family.</text>
</comment>
<keyword evidence="3" id="KW-0285">Flavoprotein</keyword>
<dbReference type="GO" id="GO:0016491">
    <property type="term" value="F:oxidoreductase activity"/>
    <property type="evidence" value="ECO:0007669"/>
    <property type="project" value="UniProtKB-KW"/>
</dbReference>
<dbReference type="InterPro" id="IPR016169">
    <property type="entry name" value="FAD-bd_PCMH_sub2"/>
</dbReference>
<name>A0AB34FIF4_9HYPO</name>
<evidence type="ECO:0000313" key="8">
    <source>
        <dbReference type="EMBL" id="KAJ6438090.1"/>
    </source>
</evidence>
<dbReference type="Pfam" id="PF08031">
    <property type="entry name" value="BBE"/>
    <property type="match status" value="1"/>
</dbReference>
<evidence type="ECO:0000256" key="3">
    <source>
        <dbReference type="ARBA" id="ARBA00022630"/>
    </source>
</evidence>
<feature type="domain" description="FAD-binding PCMH-type" evidence="7">
    <location>
        <begin position="108"/>
        <end position="277"/>
    </location>
</feature>
<dbReference type="InterPro" id="IPR036318">
    <property type="entry name" value="FAD-bd_PCMH-like_sf"/>
</dbReference>
<dbReference type="Gene3D" id="3.30.465.10">
    <property type="match status" value="1"/>
</dbReference>
<organism evidence="8 9">
    <name type="scientific">Purpureocillium lavendulum</name>
    <dbReference type="NCBI Taxonomy" id="1247861"/>
    <lineage>
        <taxon>Eukaryota</taxon>
        <taxon>Fungi</taxon>
        <taxon>Dikarya</taxon>
        <taxon>Ascomycota</taxon>
        <taxon>Pezizomycotina</taxon>
        <taxon>Sordariomycetes</taxon>
        <taxon>Hypocreomycetidae</taxon>
        <taxon>Hypocreales</taxon>
        <taxon>Ophiocordycipitaceae</taxon>
        <taxon>Purpureocillium</taxon>
    </lineage>
</organism>
<proteinExistence type="inferred from homology"/>
<dbReference type="InterPro" id="IPR012951">
    <property type="entry name" value="BBE"/>
</dbReference>
<dbReference type="PANTHER" id="PTHR42973">
    <property type="entry name" value="BINDING OXIDOREDUCTASE, PUTATIVE (AFU_ORTHOLOGUE AFUA_1G17690)-RELATED"/>
    <property type="match status" value="1"/>
</dbReference>
<keyword evidence="4" id="KW-0274">FAD</keyword>
<dbReference type="AlphaFoldDB" id="A0AB34FIF4"/>
<dbReference type="InterPro" id="IPR016166">
    <property type="entry name" value="FAD-bd_PCMH"/>
</dbReference>
<dbReference type="PANTHER" id="PTHR42973:SF9">
    <property type="entry name" value="FAD-BINDING PCMH-TYPE DOMAIN-CONTAINING PROTEIN-RELATED"/>
    <property type="match status" value="1"/>
</dbReference>
<dbReference type="Gene3D" id="3.40.462.20">
    <property type="match status" value="1"/>
</dbReference>
<keyword evidence="5" id="KW-0560">Oxidoreductase</keyword>
<feature type="chain" id="PRO_5044261001" evidence="6">
    <location>
        <begin position="20"/>
        <end position="561"/>
    </location>
</feature>
<dbReference type="GO" id="GO:0071949">
    <property type="term" value="F:FAD binding"/>
    <property type="evidence" value="ECO:0007669"/>
    <property type="project" value="InterPro"/>
</dbReference>
<dbReference type="PROSITE" id="PS51387">
    <property type="entry name" value="FAD_PCMH"/>
    <property type="match status" value="1"/>
</dbReference>
<sequence>MQPSALLVLPVAALGFTSAADISDPTNSQLEKRKCFKTGEKYGDHKGQAQDKVRELCKYSFKGYYKKGEQVTRCYTINASKNVKYTVGLLGPNAGSTRYLGEDECYDGLHKDHSWRRNHLRKLLPVQVKYANDKHVPFLAISGNHGTITSMAKMRGGIEIWLEQLNSVDIAPNGKTARFGGGILNKEAKEALWAAGKQAVTGSCECVSLLGPGLGGGHGFLQGRYGLVSDQFVSMDVVLADGSLRTIDTSSDLWWAMQGAGHNFGIVTSVTSKIYDIEHRKWAAASFVFDGSKVEQLYEAINDHLLKGGTRPVDVIDFSVFFKNPDVDPDKVRTYNVCAATLRRVNESQPIVLFFVMQEGASEVDPSYTAPFTVLKPLVSGTHQGTYMDLPSWIGISTDGPTCQKTDQVKMHFPLDLQVYSPAGQRQVYDLFASATRKTPALNASSLLFEGYSLQGVKAVSSESTAYPFRANNLIAAPEIMYSPAGPDLDREAIQLGTRLREVLRQASGRKDMDTYVNYAAGVETVQQMYGHEPWRLKKLRDLKKKYDPHGRFNFYAPIVA</sequence>
<dbReference type="SUPFAM" id="SSF56176">
    <property type="entry name" value="FAD-binding/transporter-associated domain-like"/>
    <property type="match status" value="1"/>
</dbReference>
<evidence type="ECO:0000256" key="5">
    <source>
        <dbReference type="ARBA" id="ARBA00023002"/>
    </source>
</evidence>
<evidence type="ECO:0000256" key="2">
    <source>
        <dbReference type="ARBA" id="ARBA00005466"/>
    </source>
</evidence>
<dbReference type="InterPro" id="IPR050416">
    <property type="entry name" value="FAD-linked_Oxidoreductase"/>
</dbReference>
<gene>
    <name evidence="8" type="ORF">O9K51_08679</name>
</gene>
<dbReference type="EMBL" id="JAQHRD010000008">
    <property type="protein sequence ID" value="KAJ6438090.1"/>
    <property type="molecule type" value="Genomic_DNA"/>
</dbReference>
<feature type="signal peptide" evidence="6">
    <location>
        <begin position="1"/>
        <end position="19"/>
    </location>
</feature>
<evidence type="ECO:0000256" key="1">
    <source>
        <dbReference type="ARBA" id="ARBA00001974"/>
    </source>
</evidence>
<evidence type="ECO:0000256" key="6">
    <source>
        <dbReference type="SAM" id="SignalP"/>
    </source>
</evidence>
<keyword evidence="9" id="KW-1185">Reference proteome</keyword>
<evidence type="ECO:0000259" key="7">
    <source>
        <dbReference type="PROSITE" id="PS51387"/>
    </source>
</evidence>
<protein>
    <submittedName>
        <fullName evidence="8">FAD binding domain protein</fullName>
    </submittedName>
</protein>
<reference evidence="8" key="1">
    <citation type="submission" date="2023-01" db="EMBL/GenBank/DDBJ databases">
        <title>The growth and conidiation of Purpureocillium lavendulum are regulated by nitrogen source and histone H3K14 acetylation.</title>
        <authorList>
            <person name="Tang P."/>
            <person name="Han J."/>
            <person name="Zhang C."/>
            <person name="Tang P."/>
            <person name="Qi F."/>
            <person name="Zhang K."/>
            <person name="Liang L."/>
        </authorList>
    </citation>
    <scope>NUCLEOTIDE SEQUENCE</scope>
    <source>
        <strain evidence="8">YMF1.00683</strain>
    </source>
</reference>